<dbReference type="EMBL" id="JACHGW010000003">
    <property type="protein sequence ID" value="MBB6051246.1"/>
    <property type="molecule type" value="Genomic_DNA"/>
</dbReference>
<evidence type="ECO:0000256" key="1">
    <source>
        <dbReference type="ARBA" id="ARBA00008668"/>
    </source>
</evidence>
<dbReference type="Gene3D" id="3.40.50.1110">
    <property type="entry name" value="SGNH hydrolase"/>
    <property type="match status" value="1"/>
</dbReference>
<keyword evidence="2" id="KW-0378">Hydrolase</keyword>
<comment type="similarity">
    <text evidence="1">Belongs to the 'GDSL' lipolytic enzyme family.</text>
</comment>
<evidence type="ECO:0000256" key="2">
    <source>
        <dbReference type="ARBA" id="ARBA00022801"/>
    </source>
</evidence>
<dbReference type="Pfam" id="PF13472">
    <property type="entry name" value="Lipase_GDSL_2"/>
    <property type="match status" value="1"/>
</dbReference>
<evidence type="ECO:0000313" key="5">
    <source>
        <dbReference type="EMBL" id="MBB6051246.1"/>
    </source>
</evidence>
<evidence type="ECO:0000256" key="3">
    <source>
        <dbReference type="SAM" id="MobiDB-lite"/>
    </source>
</evidence>
<evidence type="ECO:0000259" key="4">
    <source>
        <dbReference type="Pfam" id="PF13472"/>
    </source>
</evidence>
<dbReference type="PANTHER" id="PTHR43695">
    <property type="entry name" value="PUTATIVE (AFU_ORTHOLOGUE AFUA_2G17250)-RELATED"/>
    <property type="match status" value="1"/>
</dbReference>
<feature type="region of interest" description="Disordered" evidence="3">
    <location>
        <begin position="102"/>
        <end position="123"/>
    </location>
</feature>
<comment type="caution">
    <text evidence="5">The sequence shown here is derived from an EMBL/GenBank/DDBJ whole genome shotgun (WGS) entry which is preliminary data.</text>
</comment>
<dbReference type="GO" id="GO:0016787">
    <property type="term" value="F:hydrolase activity"/>
    <property type="evidence" value="ECO:0007669"/>
    <property type="project" value="UniProtKB-KW"/>
</dbReference>
<dbReference type="SUPFAM" id="SSF52266">
    <property type="entry name" value="SGNH hydrolase"/>
    <property type="match status" value="1"/>
</dbReference>
<reference evidence="5 6" key="1">
    <citation type="submission" date="2020-08" db="EMBL/GenBank/DDBJ databases">
        <title>Genomic Encyclopedia of Type Strains, Phase IV (KMG-IV): sequencing the most valuable type-strain genomes for metagenomic binning, comparative biology and taxonomic classification.</title>
        <authorList>
            <person name="Goeker M."/>
        </authorList>
    </citation>
    <scope>NUCLEOTIDE SEQUENCE [LARGE SCALE GENOMIC DNA]</scope>
    <source>
        <strain evidence="5 6">DSM 23562</strain>
    </source>
</reference>
<dbReference type="Proteomes" id="UP000520814">
    <property type="component" value="Unassembled WGS sequence"/>
</dbReference>
<organism evidence="5 6">
    <name type="scientific">Armatimonas rosea</name>
    <dbReference type="NCBI Taxonomy" id="685828"/>
    <lineage>
        <taxon>Bacteria</taxon>
        <taxon>Bacillati</taxon>
        <taxon>Armatimonadota</taxon>
        <taxon>Armatimonadia</taxon>
        <taxon>Armatimonadales</taxon>
        <taxon>Armatimonadaceae</taxon>
        <taxon>Armatimonas</taxon>
    </lineage>
</organism>
<proteinExistence type="inferred from homology"/>
<evidence type="ECO:0000313" key="6">
    <source>
        <dbReference type="Proteomes" id="UP000520814"/>
    </source>
</evidence>
<dbReference type="InterPro" id="IPR036514">
    <property type="entry name" value="SGNH_hydro_sf"/>
</dbReference>
<accession>A0A7W9SR47</accession>
<dbReference type="CDD" id="cd01821">
    <property type="entry name" value="Rhamnogalacturan_acetylesterase_like"/>
    <property type="match status" value="1"/>
</dbReference>
<gene>
    <name evidence="5" type="ORF">HNQ39_003056</name>
</gene>
<dbReference type="InterPro" id="IPR037459">
    <property type="entry name" value="RhgT-like"/>
</dbReference>
<dbReference type="RefSeq" id="WP_184197852.1">
    <property type="nucleotide sequence ID" value="NZ_JACHGW010000003.1"/>
</dbReference>
<name>A0A7W9SR47_ARMRO</name>
<protein>
    <submittedName>
        <fullName evidence="5">Lysophospholipase L1-like esterase</fullName>
    </submittedName>
</protein>
<dbReference type="PANTHER" id="PTHR43695:SF1">
    <property type="entry name" value="RHAMNOGALACTURONAN ACETYLESTERASE"/>
    <property type="match status" value="1"/>
</dbReference>
<dbReference type="AlphaFoldDB" id="A0A7W9SR47"/>
<feature type="domain" description="SGNH hydrolase-type esterase" evidence="4">
    <location>
        <begin position="27"/>
        <end position="228"/>
    </location>
</feature>
<keyword evidence="6" id="KW-1185">Reference proteome</keyword>
<sequence>MLNRRELLLASGALLLPPSEEPSTLWLIGDSTVKNNTKGQQGWGTALPPLVDSPTLKVVNKALGGRSSRSFLTEGLWDAVAKELKKGDIVVMQFGHNDGGDKFKGTRPRASIKGNGEETETGTVEATGKEETVHSYGWYLRKYTTDAKAKGATVVICSPIPRNIWKDGKVGRASGDYGKWAKEAAAQEKVHFLDLNTLIADRYDQLGEEKVAPLFFGDHTHTSPEGAALNAQVVAEGLKKLKLLA</sequence>
<dbReference type="InterPro" id="IPR013830">
    <property type="entry name" value="SGNH_hydro"/>
</dbReference>